<dbReference type="EMBL" id="KZ353781">
    <property type="protein sequence ID" value="PIO61334.1"/>
    <property type="molecule type" value="Genomic_DNA"/>
</dbReference>
<dbReference type="Proteomes" id="UP000230423">
    <property type="component" value="Unassembled WGS sequence"/>
</dbReference>
<evidence type="ECO:0000313" key="3">
    <source>
        <dbReference type="Proteomes" id="UP000230423"/>
    </source>
</evidence>
<protein>
    <submittedName>
        <fullName evidence="2">Uncharacterized protein</fullName>
    </submittedName>
</protein>
<dbReference type="OrthoDB" id="5864015at2759"/>
<accession>A0A2G9TTN3</accession>
<evidence type="ECO:0000256" key="1">
    <source>
        <dbReference type="SAM" id="MobiDB-lite"/>
    </source>
</evidence>
<dbReference type="PANTHER" id="PTHR22954:SF3">
    <property type="entry name" value="PROTEIN CBG08539"/>
    <property type="match status" value="1"/>
</dbReference>
<dbReference type="InterPro" id="IPR005312">
    <property type="entry name" value="DUF1759"/>
</dbReference>
<sequence>MEKAEEGLSDLVSALDNQGDIKDDGMAEFESYAAKTEEALAPAFDHIILLQARRQALTSQRVSGNDRSGQPSPVQGSEALSTTVISQTQTKATELPPLPVSTFAGNIWEWDNFWEIFSNNTHSKDLPEMVEYNYLLDALEGEARESIMKYRVTKNNYPKAVASLHKKYNNKEALVNHLVDRLECCALRTPSIKHQRSLLEQLQAITTQLQDKGEDVNSSWLVKKVLAKFPDSTKRKVIIKKQGLSMEMPFIMSLLFQLIDETLSSEEMFQVFAEKPHQ</sequence>
<organism evidence="2 3">
    <name type="scientific">Teladorsagia circumcincta</name>
    <name type="common">Brown stomach worm</name>
    <name type="synonym">Ostertagia circumcincta</name>
    <dbReference type="NCBI Taxonomy" id="45464"/>
    <lineage>
        <taxon>Eukaryota</taxon>
        <taxon>Metazoa</taxon>
        <taxon>Ecdysozoa</taxon>
        <taxon>Nematoda</taxon>
        <taxon>Chromadorea</taxon>
        <taxon>Rhabditida</taxon>
        <taxon>Rhabditina</taxon>
        <taxon>Rhabditomorpha</taxon>
        <taxon>Strongyloidea</taxon>
        <taxon>Trichostrongylidae</taxon>
        <taxon>Teladorsagia</taxon>
    </lineage>
</organism>
<dbReference type="AlphaFoldDB" id="A0A2G9TTN3"/>
<proteinExistence type="predicted"/>
<dbReference type="Pfam" id="PF03564">
    <property type="entry name" value="DUF1759"/>
    <property type="match status" value="1"/>
</dbReference>
<gene>
    <name evidence="2" type="ORF">TELCIR_17145</name>
</gene>
<reference evidence="2 3" key="1">
    <citation type="submission" date="2015-09" db="EMBL/GenBank/DDBJ databases">
        <title>Draft genome of the parasitic nematode Teladorsagia circumcincta isolate WARC Sus (inbred).</title>
        <authorList>
            <person name="Mitreva M."/>
        </authorList>
    </citation>
    <scope>NUCLEOTIDE SEQUENCE [LARGE SCALE GENOMIC DNA]</scope>
    <source>
        <strain evidence="2 3">S</strain>
    </source>
</reference>
<keyword evidence="3" id="KW-1185">Reference proteome</keyword>
<evidence type="ECO:0000313" key="2">
    <source>
        <dbReference type="EMBL" id="PIO61334.1"/>
    </source>
</evidence>
<feature type="region of interest" description="Disordered" evidence="1">
    <location>
        <begin position="59"/>
        <end position="80"/>
    </location>
</feature>
<dbReference type="PANTHER" id="PTHR22954">
    <property type="entry name" value="RETROVIRAL PROTEASE-RELATED"/>
    <property type="match status" value="1"/>
</dbReference>
<name>A0A2G9TTN3_TELCI</name>